<organism evidence="4 5">
    <name type="scientific">Niastella vici</name>
    <dbReference type="NCBI Taxonomy" id="1703345"/>
    <lineage>
        <taxon>Bacteria</taxon>
        <taxon>Pseudomonadati</taxon>
        <taxon>Bacteroidota</taxon>
        <taxon>Chitinophagia</taxon>
        <taxon>Chitinophagales</taxon>
        <taxon>Chitinophagaceae</taxon>
        <taxon>Niastella</taxon>
    </lineage>
</organism>
<dbReference type="STRING" id="1703345.A3860_10005"/>
<name>A0A1V9FEX8_9BACT</name>
<evidence type="ECO:0000259" key="3">
    <source>
        <dbReference type="Pfam" id="PF17166"/>
    </source>
</evidence>
<evidence type="ECO:0008006" key="6">
    <source>
        <dbReference type="Google" id="ProtNLM"/>
    </source>
</evidence>
<dbReference type="Proteomes" id="UP000192796">
    <property type="component" value="Unassembled WGS sequence"/>
</dbReference>
<reference evidence="4 5" key="1">
    <citation type="submission" date="2016-03" db="EMBL/GenBank/DDBJ databases">
        <title>Niastella vici sp. nov., isolated from farmland soil.</title>
        <authorList>
            <person name="Chen L."/>
            <person name="Wang D."/>
            <person name="Yang S."/>
            <person name="Wang G."/>
        </authorList>
    </citation>
    <scope>NUCLEOTIDE SEQUENCE [LARGE SCALE GENOMIC DNA]</scope>
    <source>
        <strain evidence="4 5">DJ57</strain>
    </source>
</reference>
<feature type="domain" description="DUF4959" evidence="1">
    <location>
        <begin position="21"/>
        <end position="129"/>
    </location>
</feature>
<proteinExistence type="predicted"/>
<dbReference type="RefSeq" id="WP_081155867.1">
    <property type="nucleotide sequence ID" value="NZ_LVYD01000124.1"/>
</dbReference>
<gene>
    <name evidence="4" type="ORF">A3860_10005</name>
</gene>
<dbReference type="Pfam" id="PF16391">
    <property type="entry name" value="DUF5000"/>
    <property type="match status" value="1"/>
</dbReference>
<dbReference type="PROSITE" id="PS51257">
    <property type="entry name" value="PROKAR_LIPOPROTEIN"/>
    <property type="match status" value="1"/>
</dbReference>
<comment type="caution">
    <text evidence="4">The sequence shown here is derived from an EMBL/GenBank/DDBJ whole genome shotgun (WGS) entry which is preliminary data.</text>
</comment>
<keyword evidence="5" id="KW-1185">Reference proteome</keyword>
<dbReference type="Pfam" id="PF16323">
    <property type="entry name" value="DUF4959"/>
    <property type="match status" value="1"/>
</dbReference>
<dbReference type="EMBL" id="LVYD01000124">
    <property type="protein sequence ID" value="OQP56905.1"/>
    <property type="molecule type" value="Genomic_DNA"/>
</dbReference>
<dbReference type="InterPro" id="IPR032164">
    <property type="entry name" value="DUF5000"/>
</dbReference>
<dbReference type="InterPro" id="IPR033431">
    <property type="entry name" value="DUF5126"/>
</dbReference>
<evidence type="ECO:0000313" key="5">
    <source>
        <dbReference type="Proteomes" id="UP000192796"/>
    </source>
</evidence>
<dbReference type="OrthoDB" id="621114at2"/>
<evidence type="ECO:0000259" key="1">
    <source>
        <dbReference type="Pfam" id="PF16323"/>
    </source>
</evidence>
<sequence>MKNRLFYTISGWFFLCGIIAVSCKKNSDYNSTVSTDKTKPGAPSNIRVVNFKGGAYIIYDLPKTENTLYIQADYVINDSTGASRQTKTSYYTDTMVVEGFAAPKPYTVNLKAVTRANVASDPVSVTVNPDTPAYLTVANNLTLQPTFGGVNAHTLNPDAMGVTIAYLYDDPAQGKYVIREQKYFDALEINYSIRGFDTLPKRFGAYVSDWWGNKSPVKYATISPFFEVLLDKSKFSPYPLPSDIPTQGSFPVKNIWDNSATTFWHYQYSPVVATTKPYVITFGIGQLARLSRFIYNQRQFAYWGDGNVESFSIWGTANDAPRDAVLPESAPEGTIMGDWVNLANFNFPLPPSGSATSSPTAADIQWWNDGVNFEMPVNIPKVKYLRMSVSKTWGNRPGDYIAELTFYGGN</sequence>
<feature type="domain" description="DUF5126" evidence="3">
    <location>
        <begin position="131"/>
        <end position="233"/>
    </location>
</feature>
<dbReference type="InterPro" id="IPR008979">
    <property type="entry name" value="Galactose-bd-like_sf"/>
</dbReference>
<dbReference type="AlphaFoldDB" id="A0A1V9FEX8"/>
<feature type="domain" description="DUF5000" evidence="2">
    <location>
        <begin position="256"/>
        <end position="408"/>
    </location>
</feature>
<protein>
    <recommendedName>
        <fullName evidence="6">DUF4959 domain-containing protein</fullName>
    </recommendedName>
</protein>
<dbReference type="Gene3D" id="2.60.120.260">
    <property type="entry name" value="Galactose-binding domain-like"/>
    <property type="match status" value="1"/>
</dbReference>
<dbReference type="SUPFAM" id="SSF49785">
    <property type="entry name" value="Galactose-binding domain-like"/>
    <property type="match status" value="1"/>
</dbReference>
<accession>A0A1V9FEX8</accession>
<dbReference type="Pfam" id="PF17166">
    <property type="entry name" value="DUF5126"/>
    <property type="match status" value="1"/>
</dbReference>
<evidence type="ECO:0000313" key="4">
    <source>
        <dbReference type="EMBL" id="OQP56905.1"/>
    </source>
</evidence>
<evidence type="ECO:0000259" key="2">
    <source>
        <dbReference type="Pfam" id="PF16391"/>
    </source>
</evidence>
<dbReference type="InterPro" id="IPR032527">
    <property type="entry name" value="DUF4959"/>
</dbReference>